<evidence type="ECO:0000256" key="7">
    <source>
        <dbReference type="RuleBase" id="RU000383"/>
    </source>
</evidence>
<dbReference type="VEuPathDB" id="FungiDB:GVI51_I05621"/>
<dbReference type="GO" id="GO:0007089">
    <property type="term" value="P:traversing start control point of mitotic cell cycle"/>
    <property type="evidence" value="ECO:0007669"/>
    <property type="project" value="UniProtKB-ARBA"/>
</dbReference>
<keyword evidence="4 6" id="KW-0131">Cell cycle</keyword>
<dbReference type="InterPro" id="IPR036915">
    <property type="entry name" value="Cyclin-like_sf"/>
</dbReference>
<accession>A0A0W0EFU6</accession>
<dbReference type="PIRSF" id="PIRSF001770">
    <property type="entry name" value="Cyclin_CLN"/>
    <property type="match status" value="1"/>
</dbReference>
<keyword evidence="2 6" id="KW-0132">Cell division</keyword>
<evidence type="ECO:0000313" key="9">
    <source>
        <dbReference type="EMBL" id="KTB05632.1"/>
    </source>
</evidence>
<organism evidence="9 10">
    <name type="scientific">Candida glabrata</name>
    <name type="common">Yeast</name>
    <name type="synonym">Torulopsis glabrata</name>
    <dbReference type="NCBI Taxonomy" id="5478"/>
    <lineage>
        <taxon>Eukaryota</taxon>
        <taxon>Fungi</taxon>
        <taxon>Dikarya</taxon>
        <taxon>Ascomycota</taxon>
        <taxon>Saccharomycotina</taxon>
        <taxon>Saccharomycetes</taxon>
        <taxon>Saccharomycetales</taxon>
        <taxon>Saccharomycetaceae</taxon>
        <taxon>Nakaseomyces</taxon>
    </lineage>
</organism>
<evidence type="ECO:0000313" key="10">
    <source>
        <dbReference type="Proteomes" id="UP000054886"/>
    </source>
</evidence>
<evidence type="ECO:0000256" key="1">
    <source>
        <dbReference type="ARBA" id="ARBA00008742"/>
    </source>
</evidence>
<evidence type="ECO:0000256" key="6">
    <source>
        <dbReference type="PIRNR" id="PIRNR001770"/>
    </source>
</evidence>
<dbReference type="VEuPathDB" id="FungiDB:CAGL0I05852g"/>
<gene>
    <name evidence="9" type="ORF">AO440_002588</name>
</gene>
<proteinExistence type="inferred from homology"/>
<dbReference type="OrthoDB" id="5590282at2759"/>
<dbReference type="InterPro" id="IPR014399">
    <property type="entry name" value="Cyclin_CLN"/>
</dbReference>
<evidence type="ECO:0000256" key="2">
    <source>
        <dbReference type="ARBA" id="ARBA00022618"/>
    </source>
</evidence>
<dbReference type="EMBL" id="LLZZ01000112">
    <property type="protein sequence ID" value="KTB05632.1"/>
    <property type="molecule type" value="Genomic_DNA"/>
</dbReference>
<evidence type="ECO:0000256" key="3">
    <source>
        <dbReference type="ARBA" id="ARBA00023127"/>
    </source>
</evidence>
<comment type="caution">
    <text evidence="9">The sequence shown here is derived from an EMBL/GenBank/DDBJ whole genome shotgun (WGS) entry which is preliminary data.</text>
</comment>
<dbReference type="GO" id="GO:0000307">
    <property type="term" value="C:cyclin-dependent protein kinase holoenzyme complex"/>
    <property type="evidence" value="ECO:0007669"/>
    <property type="project" value="UniProtKB-ARBA"/>
</dbReference>
<keyword evidence="3 6" id="KW-0195">Cyclin</keyword>
<dbReference type="Pfam" id="PF00134">
    <property type="entry name" value="Cyclin_N"/>
    <property type="match status" value="1"/>
</dbReference>
<comment type="function">
    <text evidence="6">G1/S-specific cyclin essential for the control of the cell cycle at the G1/S (start) transition.</text>
</comment>
<dbReference type="InterPro" id="IPR006671">
    <property type="entry name" value="Cyclin_N"/>
</dbReference>
<dbReference type="Gene3D" id="1.10.472.10">
    <property type="entry name" value="Cyclin-like"/>
    <property type="match status" value="1"/>
</dbReference>
<dbReference type="AlphaFoldDB" id="A0A0W0EFU6"/>
<dbReference type="CDD" id="cd20559">
    <property type="entry name" value="CYCLIN_ScCLN_like"/>
    <property type="match status" value="1"/>
</dbReference>
<sequence>MTNGQSLGLIVTAKQKYYPIELSNAELLAHYEMIQEYQQDISANVLEQSMKFKPNPKLIDQQPEMKPEDTREAIVTFLFELSVMTRVTNGIFVQAVRLYDRYCSKRVVLKDQAKLVVATCLWLAAKTWGGCNHIINNVIVPTGGRFYGPNPRARIPRLSELVLYCGGSNNFDESMFLQMERHILDTLNWDVYEPMLNDYVLNADENCLIQYELYERQLEHRRKRQSQASTDSDATVDDIDLDIKGHSIEEDDEDEELKSKIQLINLKRFLMELASFKYEFLSFELFEVAQGIFHIINRFASSDQGPFLATPATNMEKQSKLETLFIDAITETPKSLAEVYKNQPGISAFITSINNYKSILQKKLELAASLDLSRTIPVSCNYESISSSNMPSPVYSAQSHTPMRNVSANSENSIFSVMEQSSPITPQMYSFEHKPGGSVCGSSPSVSSLVNYRTKRGYDQDISDTSMNMENKENIHPNGVASHIAPPRAKFVSTGMYHSPSDSSHNAGANSSRSSLISLPVANVNSIM</sequence>
<dbReference type="PROSITE" id="PS00292">
    <property type="entry name" value="CYCLINS"/>
    <property type="match status" value="1"/>
</dbReference>
<evidence type="ECO:0000259" key="8">
    <source>
        <dbReference type="SMART" id="SM00385"/>
    </source>
</evidence>
<dbReference type="SUPFAM" id="SSF47954">
    <property type="entry name" value="Cyclin-like"/>
    <property type="match status" value="1"/>
</dbReference>
<dbReference type="InterPro" id="IPR013763">
    <property type="entry name" value="Cyclin-like_dom"/>
</dbReference>
<protein>
    <recommendedName>
        <fullName evidence="6">G1/S-specific cyclin</fullName>
    </recommendedName>
</protein>
<reference evidence="9 10" key="1">
    <citation type="submission" date="2015-10" db="EMBL/GenBank/DDBJ databases">
        <title>Draft genomes sequences of Candida glabrata isolates 1A, 1B, 2A, 2B, 3A and 3B.</title>
        <authorList>
            <person name="Haavelsrud O.E."/>
            <person name="Gaustad P."/>
        </authorList>
    </citation>
    <scope>NUCLEOTIDE SEQUENCE [LARGE SCALE GENOMIC DNA]</scope>
    <source>
        <strain evidence="9">910700640</strain>
    </source>
</reference>
<dbReference type="SMART" id="SM00385">
    <property type="entry name" value="CYCLIN"/>
    <property type="match status" value="1"/>
</dbReference>
<dbReference type="VEuPathDB" id="FungiDB:GWK60_I01287"/>
<dbReference type="GO" id="GO:0051301">
    <property type="term" value="P:cell division"/>
    <property type="evidence" value="ECO:0007669"/>
    <property type="project" value="UniProtKB-KW"/>
</dbReference>
<feature type="domain" description="Cyclin-like" evidence="8">
    <location>
        <begin position="76"/>
        <end position="185"/>
    </location>
</feature>
<dbReference type="FunFam" id="1.10.472.10:FF:000080">
    <property type="entry name" value="G1/S-specific cyclin"/>
    <property type="match status" value="1"/>
</dbReference>
<evidence type="ECO:0000256" key="5">
    <source>
        <dbReference type="ARBA" id="ARBA00053308"/>
    </source>
</evidence>
<dbReference type="PANTHER" id="PTHR21615">
    <property type="entry name" value="CYCLIN N-TERMINAL DOMAIN-CONTAINING PROTEIN 1"/>
    <property type="match status" value="1"/>
</dbReference>
<dbReference type="InterPro" id="IPR048258">
    <property type="entry name" value="Cyclins_cyclin-box"/>
</dbReference>
<dbReference type="PANTHER" id="PTHR21615:SF2">
    <property type="entry name" value="CYCLIN N-TERMINAL DOMAIN-CONTAINING PROTEIN 1"/>
    <property type="match status" value="1"/>
</dbReference>
<name>A0A0W0EFU6_CANGB</name>
<comment type="similarity">
    <text evidence="1 6 7">Belongs to the cyclin family.</text>
</comment>
<dbReference type="VEuPathDB" id="FungiDB:B1J91_I05852g"/>
<dbReference type="Proteomes" id="UP000054886">
    <property type="component" value="Unassembled WGS sequence"/>
</dbReference>
<comment type="function">
    <text evidence="5">Essential for the control of the cell cycle at the G1/S (start) transition. Interacts with the CDC28 protein kinase to form MPF.</text>
</comment>
<evidence type="ECO:0000256" key="4">
    <source>
        <dbReference type="ARBA" id="ARBA00023306"/>
    </source>
</evidence>
<dbReference type="GO" id="GO:0016538">
    <property type="term" value="F:cyclin-dependent protein serine/threonine kinase regulator activity"/>
    <property type="evidence" value="ECO:0007669"/>
    <property type="project" value="UniProtKB-ARBA"/>
</dbReference>